<dbReference type="GO" id="GO:0046872">
    <property type="term" value="F:metal ion binding"/>
    <property type="evidence" value="ECO:0007669"/>
    <property type="project" value="UniProtKB-UniRule"/>
</dbReference>
<keyword evidence="10 13" id="KW-0520">NAD</keyword>
<dbReference type="InterPro" id="IPR015875">
    <property type="entry name" value="IMP_DH/GMP_Rdtase_CS"/>
</dbReference>
<evidence type="ECO:0000256" key="15">
    <source>
        <dbReference type="PIRSR" id="PIRSR000130-2"/>
    </source>
</evidence>
<reference evidence="22 23" key="1">
    <citation type="journal article" date="2016" name="Genome Announc.">
        <title>First Complete Genome Sequence of a Subdivision 6 Acidobacterium Strain.</title>
        <authorList>
            <person name="Huang S."/>
            <person name="Vieira S."/>
            <person name="Bunk B."/>
            <person name="Riedel T."/>
            <person name="Sproer C."/>
            <person name="Overmann J."/>
        </authorList>
    </citation>
    <scope>NUCLEOTIDE SEQUENCE [LARGE SCALE GENOMIC DNA]</scope>
    <source>
        <strain evidence="23">DSM 100886 HEG_-6_39</strain>
    </source>
</reference>
<comment type="activity regulation">
    <text evidence="13">Mycophenolic acid (MPA) is a non-competitive inhibitor that prevents formation of the closed enzyme conformation by binding to the same site as the amobile flap. In contrast, mizoribine monophosphate (MZP) is a competitive inhibitor that induces the closed conformation. MPA is a potent inhibitor of mammalian IMPDHs but a poor inhibitor of the bacterial enzymes. MZP is a more potent inhibitor of bacterial IMPDH.</text>
</comment>
<feature type="binding site" evidence="13 15">
    <location>
        <begin position="402"/>
        <end position="406"/>
    </location>
    <ligand>
        <name>IMP</name>
        <dbReference type="ChEBI" id="CHEBI:58053"/>
    </ligand>
</feature>
<feature type="binding site" evidence="13 16">
    <location>
        <begin position="315"/>
        <end position="317"/>
    </location>
    <ligand>
        <name>NAD(+)</name>
        <dbReference type="ChEBI" id="CHEBI:57540"/>
    </ligand>
</feature>
<feature type="binding site" evidence="13">
    <location>
        <position position="265"/>
    </location>
    <ligand>
        <name>NAD(+)</name>
        <dbReference type="ChEBI" id="CHEBI:57540"/>
    </ligand>
</feature>
<name>A0A143PQ31_LUTPR</name>
<comment type="cofactor">
    <cofactor evidence="1 13">
        <name>K(+)</name>
        <dbReference type="ChEBI" id="CHEBI:29103"/>
    </cofactor>
</comment>
<reference evidence="23" key="2">
    <citation type="submission" date="2016-04" db="EMBL/GenBank/DDBJ databases">
        <title>First Complete Genome Sequence of a Subdivision 6 Acidobacterium.</title>
        <authorList>
            <person name="Huang S."/>
            <person name="Vieira S."/>
            <person name="Bunk B."/>
            <person name="Riedel T."/>
            <person name="Sproeer C."/>
            <person name="Overmann J."/>
        </authorList>
    </citation>
    <scope>NUCLEOTIDE SEQUENCE [LARGE SCALE GENOMIC DNA]</scope>
    <source>
        <strain evidence="23">DSM 100886 HEG_-6_39</strain>
    </source>
</reference>
<dbReference type="GO" id="GO:0000166">
    <property type="term" value="F:nucleotide binding"/>
    <property type="evidence" value="ECO:0007669"/>
    <property type="project" value="UniProtKB-UniRule"/>
</dbReference>
<feature type="binding site" evidence="13 15">
    <location>
        <position position="440"/>
    </location>
    <ligand>
        <name>IMP</name>
        <dbReference type="ChEBI" id="CHEBI:58053"/>
    </ligand>
</feature>
<evidence type="ECO:0000256" key="10">
    <source>
        <dbReference type="ARBA" id="ARBA00023027"/>
    </source>
</evidence>
<dbReference type="PROSITE" id="PS51371">
    <property type="entry name" value="CBS"/>
    <property type="match status" value="2"/>
</dbReference>
<dbReference type="SUPFAM" id="SSF54631">
    <property type="entry name" value="CBS-domain pair"/>
    <property type="match status" value="1"/>
</dbReference>
<evidence type="ECO:0000256" key="11">
    <source>
        <dbReference type="ARBA" id="ARBA00023122"/>
    </source>
</evidence>
<proteinExistence type="inferred from homology"/>
<evidence type="ECO:0000256" key="2">
    <source>
        <dbReference type="ARBA" id="ARBA00005502"/>
    </source>
</evidence>
<dbReference type="PROSITE" id="PS00487">
    <property type="entry name" value="IMP_DH_GMP_RED"/>
    <property type="match status" value="1"/>
</dbReference>
<keyword evidence="7 13" id="KW-0658">Purine biosynthesis</keyword>
<evidence type="ECO:0000313" key="22">
    <source>
        <dbReference type="EMBL" id="AMY10230.1"/>
    </source>
</evidence>
<dbReference type="InterPro" id="IPR005990">
    <property type="entry name" value="IMP_DH"/>
</dbReference>
<dbReference type="PANTHER" id="PTHR11911:SF111">
    <property type="entry name" value="INOSINE-5'-MONOPHOSPHATE DEHYDROGENASE"/>
    <property type="match status" value="1"/>
</dbReference>
<sequence>MTTTDTLVALSPAEQVERGLQTALTFDDILLVPRRSEILPSQVDVSSRFTRNIRLNVPLASAAMDTVTESGLAIAMAQQGGIGIVHKNLSVEDQANEVDRVKRSESGMIVNPITLSPTHSIAEAHQLMKKYRISGVPITEDGSKEGRLVGILTNRDLRFETRLERSIAEIMTRENLITVPVGTTLDQAQDILHTHKVEKLLVVDHDYRLKGLITVKDIQKAIKYPMACKDDLGRLRVGAAVGIAKDTIERAEALVAAHVDVLIVDTAHGHSVGVLEMVRRLRSRFPGVDLVAGNVATGAATEDLIKIGVDAVKVGIGAGSICTTRVIAGIGVPMVSAIAECARAARPYNIPVIADGGIRYSGDITKAMAVGGSTVMIGSLFAGTDESPGEVILYQGRSFKEYRGMGSIGAMRKGSRDRYFQDEFELNAVTGEGTDKLVPEGIEGRVAHKGSVAAMVHQLVGGLRAGMGYCGCRNIEALQTDAQLIRITPAGQRESHVHDVIITKESPNYRVER</sequence>
<dbReference type="PIRSF" id="PIRSF000130">
    <property type="entry name" value="IMPDH"/>
    <property type="match status" value="1"/>
</dbReference>
<feature type="domain" description="CBS" evidence="21">
    <location>
        <begin position="171"/>
        <end position="228"/>
    </location>
</feature>
<evidence type="ECO:0000256" key="20">
    <source>
        <dbReference type="RuleBase" id="RU003928"/>
    </source>
</evidence>
<evidence type="ECO:0000256" key="4">
    <source>
        <dbReference type="ARBA" id="ARBA00022723"/>
    </source>
</evidence>
<dbReference type="EC" id="1.1.1.205" evidence="13 20"/>
<feature type="binding site" evidence="13">
    <location>
        <position position="496"/>
    </location>
    <ligand>
        <name>K(+)</name>
        <dbReference type="ChEBI" id="CHEBI:29103"/>
        <note>ligand shared between two tetrameric partners</note>
    </ligand>
</feature>
<dbReference type="FunFam" id="3.20.20.70:FF:000003">
    <property type="entry name" value="GMP reductase"/>
    <property type="match status" value="1"/>
</dbReference>
<dbReference type="GO" id="GO:0003938">
    <property type="term" value="F:IMP dehydrogenase activity"/>
    <property type="evidence" value="ECO:0007669"/>
    <property type="project" value="UniProtKB-UniRule"/>
</dbReference>
<dbReference type="Pfam" id="PF00571">
    <property type="entry name" value="CBS"/>
    <property type="match status" value="2"/>
</dbReference>
<dbReference type="InterPro" id="IPR000644">
    <property type="entry name" value="CBS_dom"/>
</dbReference>
<dbReference type="Gene3D" id="3.20.20.70">
    <property type="entry name" value="Aldolase class I"/>
    <property type="match status" value="1"/>
</dbReference>
<dbReference type="Proteomes" id="UP000076079">
    <property type="component" value="Chromosome"/>
</dbReference>
<keyword evidence="5" id="KW-0677">Repeat</keyword>
<dbReference type="KEGG" id="abac:LuPra_03460"/>
<dbReference type="PATRIC" id="fig|1813736.3.peg.3669"/>
<evidence type="ECO:0000256" key="6">
    <source>
        <dbReference type="ARBA" id="ARBA00022749"/>
    </source>
</evidence>
<dbReference type="CDD" id="cd04601">
    <property type="entry name" value="CBS_pair_IMPDH"/>
    <property type="match status" value="1"/>
</dbReference>
<dbReference type="GO" id="GO:0006183">
    <property type="term" value="P:GTP biosynthetic process"/>
    <property type="evidence" value="ECO:0007669"/>
    <property type="project" value="TreeGrafter"/>
</dbReference>
<evidence type="ECO:0000256" key="1">
    <source>
        <dbReference type="ARBA" id="ARBA00001958"/>
    </source>
</evidence>
<keyword evidence="23" id="KW-1185">Reference proteome</keyword>
<dbReference type="EMBL" id="CP015136">
    <property type="protein sequence ID" value="AMY10230.1"/>
    <property type="molecule type" value="Genomic_DNA"/>
</dbReference>
<feature type="binding site" evidence="13 15">
    <location>
        <position position="320"/>
    </location>
    <ligand>
        <name>IMP</name>
        <dbReference type="ChEBI" id="CHEBI:58053"/>
    </ligand>
</feature>
<comment type="similarity">
    <text evidence="2 13 19">Belongs to the IMPDH/GMPR family.</text>
</comment>
<evidence type="ECO:0000259" key="21">
    <source>
        <dbReference type="PROSITE" id="PS51371"/>
    </source>
</evidence>
<accession>A0A143PQ31</accession>
<evidence type="ECO:0000256" key="16">
    <source>
        <dbReference type="PIRSR" id="PIRSR000130-3"/>
    </source>
</evidence>
<feature type="binding site" evidence="13 15">
    <location>
        <begin position="355"/>
        <end position="357"/>
    </location>
    <ligand>
        <name>IMP</name>
        <dbReference type="ChEBI" id="CHEBI:58053"/>
    </ligand>
</feature>
<keyword evidence="4 13" id="KW-0479">Metal-binding</keyword>
<organism evidence="22 23">
    <name type="scientific">Luteitalea pratensis</name>
    <dbReference type="NCBI Taxonomy" id="1855912"/>
    <lineage>
        <taxon>Bacteria</taxon>
        <taxon>Pseudomonadati</taxon>
        <taxon>Acidobacteriota</taxon>
        <taxon>Vicinamibacteria</taxon>
        <taxon>Vicinamibacterales</taxon>
        <taxon>Vicinamibacteraceae</taxon>
        <taxon>Luteitalea</taxon>
    </lineage>
</organism>
<feature type="binding site" description="in other chain" evidence="13 17">
    <location>
        <position position="317"/>
    </location>
    <ligand>
        <name>K(+)</name>
        <dbReference type="ChEBI" id="CHEBI:29103"/>
        <note>ligand shared between two tetrameric partners</note>
    </ligand>
</feature>
<dbReference type="InterPro" id="IPR046342">
    <property type="entry name" value="CBS_dom_sf"/>
</dbReference>
<feature type="domain" description="CBS" evidence="21">
    <location>
        <begin position="108"/>
        <end position="169"/>
    </location>
</feature>
<dbReference type="InterPro" id="IPR001093">
    <property type="entry name" value="IMP_DH_GMPRt"/>
</dbReference>
<feature type="active site" description="Proton acceptor" evidence="13 14">
    <location>
        <position position="418"/>
    </location>
</feature>
<evidence type="ECO:0000256" key="18">
    <source>
        <dbReference type="PROSITE-ProRule" id="PRU00703"/>
    </source>
</evidence>
<feature type="binding site" evidence="13 15">
    <location>
        <begin position="378"/>
        <end position="379"/>
    </location>
    <ligand>
        <name>IMP</name>
        <dbReference type="ChEBI" id="CHEBI:58053"/>
    </ligand>
</feature>
<evidence type="ECO:0000256" key="13">
    <source>
        <dbReference type="HAMAP-Rule" id="MF_01964"/>
    </source>
</evidence>
<evidence type="ECO:0000256" key="14">
    <source>
        <dbReference type="PIRSR" id="PIRSR000130-1"/>
    </source>
</evidence>
<dbReference type="SMART" id="SM01240">
    <property type="entry name" value="IMPDH"/>
    <property type="match status" value="1"/>
</dbReference>
<dbReference type="PANTHER" id="PTHR11911">
    <property type="entry name" value="INOSINE-5-MONOPHOSPHATE DEHYDROGENASE RELATED"/>
    <property type="match status" value="1"/>
</dbReference>
<feature type="binding site" description="in other chain" evidence="13 17">
    <location>
        <position position="319"/>
    </location>
    <ligand>
        <name>K(+)</name>
        <dbReference type="ChEBI" id="CHEBI:29103"/>
        <note>ligand shared between two tetrameric partners</note>
    </ligand>
</feature>
<dbReference type="OrthoDB" id="9805398at2"/>
<evidence type="ECO:0000256" key="8">
    <source>
        <dbReference type="ARBA" id="ARBA00022958"/>
    </source>
</evidence>
<comment type="function">
    <text evidence="13">Catalyzes the conversion of inosine 5'-phosphate (IMP) to xanthosine 5'-phosphate (XMP), the first committed and rate-limiting step in the de novo synthesis of guanine nucleotides, and therefore plays an important role in the regulation of cell growth.</text>
</comment>
<evidence type="ECO:0000256" key="9">
    <source>
        <dbReference type="ARBA" id="ARBA00023002"/>
    </source>
</evidence>
<dbReference type="STRING" id="1855912.LuPra_03460"/>
<dbReference type="UniPathway" id="UPA00601">
    <property type="reaction ID" value="UER00295"/>
</dbReference>
<dbReference type="Pfam" id="PF00478">
    <property type="entry name" value="IMPDH"/>
    <property type="match status" value="1"/>
</dbReference>
<keyword evidence="8 13" id="KW-0630">Potassium</keyword>
<evidence type="ECO:0000256" key="5">
    <source>
        <dbReference type="ARBA" id="ARBA00022737"/>
    </source>
</evidence>
<dbReference type="SMART" id="SM00116">
    <property type="entry name" value="CBS"/>
    <property type="match status" value="2"/>
</dbReference>
<evidence type="ECO:0000256" key="7">
    <source>
        <dbReference type="ARBA" id="ARBA00022755"/>
    </source>
</evidence>
<gene>
    <name evidence="13 22" type="primary">guaB</name>
    <name evidence="22" type="ORF">LuPra_03460</name>
</gene>
<keyword evidence="11 18" id="KW-0129">CBS domain</keyword>
<evidence type="ECO:0000256" key="3">
    <source>
        <dbReference type="ARBA" id="ARBA00011881"/>
    </source>
</evidence>
<dbReference type="GO" id="GO:0006177">
    <property type="term" value="P:GMP biosynthetic process"/>
    <property type="evidence" value="ECO:0007669"/>
    <property type="project" value="UniProtKB-UniRule"/>
</dbReference>
<comment type="subunit">
    <text evidence="3 13">Homotetramer.</text>
</comment>
<dbReference type="InterPro" id="IPR013785">
    <property type="entry name" value="Aldolase_TIM"/>
</dbReference>
<dbReference type="NCBIfam" id="TIGR01302">
    <property type="entry name" value="IMP_dehydrog"/>
    <property type="match status" value="1"/>
</dbReference>
<protein>
    <recommendedName>
        <fullName evidence="13 20">Inosine-5'-monophosphate dehydrogenase</fullName>
        <shortName evidence="13">IMP dehydrogenase</shortName>
        <shortName evidence="13">IMPD</shortName>
        <shortName evidence="13">IMPDH</shortName>
        <ecNumber evidence="13 20">1.1.1.205</ecNumber>
    </recommendedName>
</protein>
<evidence type="ECO:0000256" key="19">
    <source>
        <dbReference type="RuleBase" id="RU003927"/>
    </source>
</evidence>
<comment type="caution">
    <text evidence="13">Lacks conserved residue(s) required for the propagation of feature annotation.</text>
</comment>
<feature type="binding site" evidence="13">
    <location>
        <position position="494"/>
    </location>
    <ligand>
        <name>K(+)</name>
        <dbReference type="ChEBI" id="CHEBI:29103"/>
        <note>ligand shared between two tetrameric partners</note>
    </ligand>
</feature>
<feature type="binding site" evidence="16">
    <location>
        <begin position="265"/>
        <end position="267"/>
    </location>
    <ligand>
        <name>NAD(+)</name>
        <dbReference type="ChEBI" id="CHEBI:57540"/>
    </ligand>
</feature>
<evidence type="ECO:0000256" key="12">
    <source>
        <dbReference type="ARBA" id="ARBA00048028"/>
    </source>
</evidence>
<dbReference type="AlphaFoldDB" id="A0A143PQ31"/>
<dbReference type="HAMAP" id="MF_01964">
    <property type="entry name" value="IMPDH"/>
    <property type="match status" value="1"/>
</dbReference>
<keyword evidence="6 13" id="KW-0332">GMP biosynthesis</keyword>
<evidence type="ECO:0000313" key="23">
    <source>
        <dbReference type="Proteomes" id="UP000076079"/>
    </source>
</evidence>
<feature type="binding site" description="in other chain" evidence="13 17">
    <location>
        <position position="322"/>
    </location>
    <ligand>
        <name>K(+)</name>
        <dbReference type="ChEBI" id="CHEBI:29103"/>
        <note>ligand shared between two tetrameric partners</note>
    </ligand>
</feature>
<keyword evidence="9 13" id="KW-0560">Oxidoreductase</keyword>
<comment type="pathway">
    <text evidence="13 20">Purine metabolism; XMP biosynthesis via de novo pathway; XMP from IMP: step 1/1.</text>
</comment>
<dbReference type="CDD" id="cd00381">
    <property type="entry name" value="IMPDH"/>
    <property type="match status" value="1"/>
</dbReference>
<comment type="catalytic activity">
    <reaction evidence="12 13 20">
        <text>IMP + NAD(+) + H2O = XMP + NADH + H(+)</text>
        <dbReference type="Rhea" id="RHEA:11708"/>
        <dbReference type="ChEBI" id="CHEBI:15377"/>
        <dbReference type="ChEBI" id="CHEBI:15378"/>
        <dbReference type="ChEBI" id="CHEBI:57464"/>
        <dbReference type="ChEBI" id="CHEBI:57540"/>
        <dbReference type="ChEBI" id="CHEBI:57945"/>
        <dbReference type="ChEBI" id="CHEBI:58053"/>
        <dbReference type="EC" id="1.1.1.205"/>
    </reaction>
</comment>
<dbReference type="SUPFAM" id="SSF51412">
    <property type="entry name" value="Inosine monophosphate dehydrogenase (IMPDH)"/>
    <property type="match status" value="1"/>
</dbReference>
<evidence type="ECO:0000256" key="17">
    <source>
        <dbReference type="PIRSR" id="PIRSR000130-4"/>
    </source>
</evidence>
<feature type="active site" description="Thioimidate intermediate" evidence="13 14">
    <location>
        <position position="322"/>
    </location>
</feature>
<feature type="binding site" evidence="13">
    <location>
        <position position="495"/>
    </location>
    <ligand>
        <name>K(+)</name>
        <dbReference type="ChEBI" id="CHEBI:29103"/>
        <note>ligand shared between two tetrameric partners</note>
    </ligand>
</feature>
<dbReference type="RefSeq" id="WP_110171889.1">
    <property type="nucleotide sequence ID" value="NZ_CP015136.1"/>
</dbReference>